<dbReference type="InterPro" id="IPR016704">
    <property type="entry name" value="Conjugal_tfr_TrbD"/>
</dbReference>
<evidence type="ECO:0000313" key="6">
    <source>
        <dbReference type="Proteomes" id="UP001162318"/>
    </source>
</evidence>
<keyword evidence="2" id="KW-0812">Transmembrane</keyword>
<protein>
    <submittedName>
        <fullName evidence="5">VirB3 family type IV secretion system protein</fullName>
    </submittedName>
</protein>
<evidence type="ECO:0000256" key="2">
    <source>
        <dbReference type="ARBA" id="ARBA00022692"/>
    </source>
</evidence>
<evidence type="ECO:0000256" key="3">
    <source>
        <dbReference type="ARBA" id="ARBA00022989"/>
    </source>
</evidence>
<dbReference type="Pfam" id="PF05101">
    <property type="entry name" value="VirB3"/>
    <property type="match status" value="1"/>
</dbReference>
<accession>A0AA43BBZ7</accession>
<proteinExistence type="predicted"/>
<comment type="caution">
    <text evidence="5">The sequence shown here is derived from an EMBL/GenBank/DDBJ whole genome shotgun (WGS) entry which is preliminary data.</text>
</comment>
<evidence type="ECO:0000313" key="5">
    <source>
        <dbReference type="EMBL" id="MDH2133768.1"/>
    </source>
</evidence>
<dbReference type="AlphaFoldDB" id="A0AA43BBZ7"/>
<evidence type="ECO:0000256" key="4">
    <source>
        <dbReference type="ARBA" id="ARBA00023136"/>
    </source>
</evidence>
<keyword evidence="4" id="KW-0472">Membrane</keyword>
<sequence>MAGPGSIAGGRHSGNGHIEGFEVPLHRSLTEAILLGGAPRGIAILNGTLATAMGLGLQQWIAGLLLWLAGHSLAVFAAKRDPDFAPVLARHLRQKAYLSC</sequence>
<dbReference type="GO" id="GO:0016020">
    <property type="term" value="C:membrane"/>
    <property type="evidence" value="ECO:0007669"/>
    <property type="project" value="UniProtKB-SubCell"/>
</dbReference>
<gene>
    <name evidence="5" type="ORF">N5J77_21770</name>
</gene>
<dbReference type="EMBL" id="JAOCKX010000041">
    <property type="protein sequence ID" value="MDH2133768.1"/>
    <property type="molecule type" value="Genomic_DNA"/>
</dbReference>
<reference evidence="5" key="1">
    <citation type="submission" date="2022-09" db="EMBL/GenBank/DDBJ databases">
        <title>Intensive care unit water sources are persistently colonized with multi-drug resistant bacteria and are the site of extensive horizontal gene transfer of antibiotic resistance genes.</title>
        <authorList>
            <person name="Diorio-Toth L."/>
        </authorList>
    </citation>
    <scope>NUCLEOTIDE SEQUENCE</scope>
    <source>
        <strain evidence="5">GD03659</strain>
    </source>
</reference>
<keyword evidence="3" id="KW-1133">Transmembrane helix</keyword>
<name>A0AA43BBZ7_SPHYA</name>
<dbReference type="PIRSF" id="PIRSF017854">
    <property type="entry name" value="T4SS_TrbD"/>
    <property type="match status" value="1"/>
</dbReference>
<dbReference type="Proteomes" id="UP001162318">
    <property type="component" value="Unassembled WGS sequence"/>
</dbReference>
<comment type="subcellular location">
    <subcellularLocation>
        <location evidence="1">Membrane</location>
    </subcellularLocation>
</comment>
<organism evidence="5 6">
    <name type="scientific">Sphingobium yanoikuyae</name>
    <name type="common">Sphingomonas yanoikuyae</name>
    <dbReference type="NCBI Taxonomy" id="13690"/>
    <lineage>
        <taxon>Bacteria</taxon>
        <taxon>Pseudomonadati</taxon>
        <taxon>Pseudomonadota</taxon>
        <taxon>Alphaproteobacteria</taxon>
        <taxon>Sphingomonadales</taxon>
        <taxon>Sphingomonadaceae</taxon>
        <taxon>Sphingobium</taxon>
    </lineage>
</organism>
<dbReference type="InterPro" id="IPR007792">
    <property type="entry name" value="T4SS_VirB3/TrbD/AvhB"/>
</dbReference>
<dbReference type="RefSeq" id="WP_161731103.1">
    <property type="nucleotide sequence ID" value="NZ_JAAALC010000009.1"/>
</dbReference>
<evidence type="ECO:0000256" key="1">
    <source>
        <dbReference type="ARBA" id="ARBA00004370"/>
    </source>
</evidence>